<accession>A0A9D4IFA3</accession>
<evidence type="ECO:0000313" key="1">
    <source>
        <dbReference type="EMBL" id="KAH3771274.1"/>
    </source>
</evidence>
<comment type="caution">
    <text evidence="1">The sequence shown here is derived from an EMBL/GenBank/DDBJ whole genome shotgun (WGS) entry which is preliminary data.</text>
</comment>
<evidence type="ECO:0000313" key="2">
    <source>
        <dbReference type="Proteomes" id="UP000828390"/>
    </source>
</evidence>
<dbReference type="AlphaFoldDB" id="A0A9D4IFA3"/>
<gene>
    <name evidence="1" type="ORF">DPMN_172587</name>
</gene>
<protein>
    <submittedName>
        <fullName evidence="1">Uncharacterized protein</fullName>
    </submittedName>
</protein>
<keyword evidence="2" id="KW-1185">Reference proteome</keyword>
<reference evidence="1" key="1">
    <citation type="journal article" date="2019" name="bioRxiv">
        <title>The Genome of the Zebra Mussel, Dreissena polymorpha: A Resource for Invasive Species Research.</title>
        <authorList>
            <person name="McCartney M.A."/>
            <person name="Auch B."/>
            <person name="Kono T."/>
            <person name="Mallez S."/>
            <person name="Zhang Y."/>
            <person name="Obille A."/>
            <person name="Becker A."/>
            <person name="Abrahante J.E."/>
            <person name="Garbe J."/>
            <person name="Badalamenti J.P."/>
            <person name="Herman A."/>
            <person name="Mangelson H."/>
            <person name="Liachko I."/>
            <person name="Sullivan S."/>
            <person name="Sone E.D."/>
            <person name="Koren S."/>
            <person name="Silverstein K.A.T."/>
            <person name="Beckman K.B."/>
            <person name="Gohl D.M."/>
        </authorList>
    </citation>
    <scope>NUCLEOTIDE SEQUENCE</scope>
    <source>
        <strain evidence="1">Duluth1</strain>
        <tissue evidence="1">Whole animal</tissue>
    </source>
</reference>
<sequence>MFRWHPRLPIDAYLGTTPGNAGEACHSAYISKLQERLKFAYRVNGECAKKRATQNKALYDSEVKEN</sequence>
<reference evidence="1" key="2">
    <citation type="submission" date="2020-11" db="EMBL/GenBank/DDBJ databases">
        <authorList>
            <person name="McCartney M.A."/>
            <person name="Auch B."/>
            <person name="Kono T."/>
            <person name="Mallez S."/>
            <person name="Becker A."/>
            <person name="Gohl D.M."/>
            <person name="Silverstein K.A.T."/>
            <person name="Koren S."/>
            <person name="Bechman K.B."/>
            <person name="Herman A."/>
            <person name="Abrahante J.E."/>
            <person name="Garbe J."/>
        </authorList>
    </citation>
    <scope>NUCLEOTIDE SEQUENCE</scope>
    <source>
        <strain evidence="1">Duluth1</strain>
        <tissue evidence="1">Whole animal</tissue>
    </source>
</reference>
<dbReference type="EMBL" id="JAIWYP010000009">
    <property type="protein sequence ID" value="KAH3771274.1"/>
    <property type="molecule type" value="Genomic_DNA"/>
</dbReference>
<proteinExistence type="predicted"/>
<name>A0A9D4IFA3_DREPO</name>
<dbReference type="Proteomes" id="UP000828390">
    <property type="component" value="Unassembled WGS sequence"/>
</dbReference>
<organism evidence="1 2">
    <name type="scientific">Dreissena polymorpha</name>
    <name type="common">Zebra mussel</name>
    <name type="synonym">Mytilus polymorpha</name>
    <dbReference type="NCBI Taxonomy" id="45954"/>
    <lineage>
        <taxon>Eukaryota</taxon>
        <taxon>Metazoa</taxon>
        <taxon>Spiralia</taxon>
        <taxon>Lophotrochozoa</taxon>
        <taxon>Mollusca</taxon>
        <taxon>Bivalvia</taxon>
        <taxon>Autobranchia</taxon>
        <taxon>Heteroconchia</taxon>
        <taxon>Euheterodonta</taxon>
        <taxon>Imparidentia</taxon>
        <taxon>Neoheterodontei</taxon>
        <taxon>Myida</taxon>
        <taxon>Dreissenoidea</taxon>
        <taxon>Dreissenidae</taxon>
        <taxon>Dreissena</taxon>
    </lineage>
</organism>